<keyword evidence="4" id="KW-0408">Iron</keyword>
<dbReference type="AlphaFoldDB" id="A0A4U7B9A7"/>
<dbReference type="EMBL" id="PTQR01000013">
    <property type="protein sequence ID" value="TKX26505.1"/>
    <property type="molecule type" value="Genomic_DNA"/>
</dbReference>
<gene>
    <name evidence="5" type="ORF">C1H76_1469</name>
</gene>
<evidence type="ECO:0000256" key="3">
    <source>
        <dbReference type="ARBA" id="ARBA00022723"/>
    </source>
</evidence>
<dbReference type="PANTHER" id="PTHR24305:SF232">
    <property type="entry name" value="P450, PUTATIVE (EUROFUNG)-RELATED"/>
    <property type="match status" value="1"/>
</dbReference>
<name>A0A4U7B9A7_9PEZI</name>
<keyword evidence="3" id="KW-0479">Metal-binding</keyword>
<proteinExistence type="inferred from homology"/>
<keyword evidence="5" id="KW-0503">Monooxygenase</keyword>
<evidence type="ECO:0000313" key="5">
    <source>
        <dbReference type="EMBL" id="TKX26505.1"/>
    </source>
</evidence>
<evidence type="ECO:0000256" key="4">
    <source>
        <dbReference type="ARBA" id="ARBA00023004"/>
    </source>
</evidence>
<evidence type="ECO:0000313" key="6">
    <source>
        <dbReference type="Proteomes" id="UP000308133"/>
    </source>
</evidence>
<reference evidence="5 6" key="1">
    <citation type="submission" date="2018-02" db="EMBL/GenBank/DDBJ databases">
        <title>Draft genome sequences of Elsinoe sp., causing black scab on jojoba.</title>
        <authorList>
            <person name="Stodart B."/>
            <person name="Jeffress S."/>
            <person name="Ash G."/>
            <person name="Arun Chinnappa K."/>
        </authorList>
    </citation>
    <scope>NUCLEOTIDE SEQUENCE [LARGE SCALE GENOMIC DNA]</scope>
    <source>
        <strain evidence="5 6">Hillstone_2</strain>
    </source>
</reference>
<dbReference type="Gene3D" id="1.10.630.10">
    <property type="entry name" value="Cytochrome P450"/>
    <property type="match status" value="1"/>
</dbReference>
<dbReference type="InterPro" id="IPR050121">
    <property type="entry name" value="Cytochrome_P450_monoxygenase"/>
</dbReference>
<comment type="caution">
    <text evidence="5">The sequence shown here is derived from an EMBL/GenBank/DDBJ whole genome shotgun (WGS) entry which is preliminary data.</text>
</comment>
<dbReference type="PANTHER" id="PTHR24305">
    <property type="entry name" value="CYTOCHROME P450"/>
    <property type="match status" value="1"/>
</dbReference>
<comment type="similarity">
    <text evidence="2">Belongs to the cytochrome P450 family.</text>
</comment>
<dbReference type="GO" id="GO:0020037">
    <property type="term" value="F:heme binding"/>
    <property type="evidence" value="ECO:0007669"/>
    <property type="project" value="InterPro"/>
</dbReference>
<evidence type="ECO:0000256" key="1">
    <source>
        <dbReference type="ARBA" id="ARBA00001971"/>
    </source>
</evidence>
<dbReference type="InterPro" id="IPR001128">
    <property type="entry name" value="Cyt_P450"/>
</dbReference>
<dbReference type="GO" id="GO:0016705">
    <property type="term" value="F:oxidoreductase activity, acting on paired donors, with incorporation or reduction of molecular oxygen"/>
    <property type="evidence" value="ECO:0007669"/>
    <property type="project" value="InterPro"/>
</dbReference>
<dbReference type="Proteomes" id="UP000308133">
    <property type="component" value="Unassembled WGS sequence"/>
</dbReference>
<comment type="cofactor">
    <cofactor evidence="1">
        <name>heme</name>
        <dbReference type="ChEBI" id="CHEBI:30413"/>
    </cofactor>
</comment>
<keyword evidence="5" id="KW-0560">Oxidoreductase</keyword>
<dbReference type="GO" id="GO:0005506">
    <property type="term" value="F:iron ion binding"/>
    <property type="evidence" value="ECO:0007669"/>
    <property type="project" value="InterPro"/>
</dbReference>
<accession>A0A4U7B9A7</accession>
<organism evidence="5 6">
    <name type="scientific">Elsinoe australis</name>
    <dbReference type="NCBI Taxonomy" id="40998"/>
    <lineage>
        <taxon>Eukaryota</taxon>
        <taxon>Fungi</taxon>
        <taxon>Dikarya</taxon>
        <taxon>Ascomycota</taxon>
        <taxon>Pezizomycotina</taxon>
        <taxon>Dothideomycetes</taxon>
        <taxon>Dothideomycetidae</taxon>
        <taxon>Myriangiales</taxon>
        <taxon>Elsinoaceae</taxon>
        <taxon>Elsinoe</taxon>
    </lineage>
</organism>
<sequence>MIVWVLKYDTCFDWITSLGGRIESPIYQVFIRPFGKPVIVLTDPREIEDILLHRTREFDRANHTSDIFVGTIPNHHIVQPTNDRFRTQRKLLAGTMRNEFLKNVAARHIYVNALRLVEFWRIKSVLAPGCSFEVADDLTESALDSIWAVTFGTDVNTIQSRIDHLQNAPPSLSLTKVGAVVFPKAKLPDEVQSVLHLCDGIGFAMNSIHPRLGHWLYRQTRSYKSAVACKDRMIMEALNDAQNRLEAAKPTGESPPMLSAIDYLVQQENLSACKDGRRPIFDSAVNRDELFGFLIGGHDTTSTTLMWSLKMLSDNPRVQTKLRKVIQEVFPDMVDTNFVPHHEQIAASRIPFLDATIQEILRLALTQPGAIREAKVDTAILGLPVPKGTNVFLMSNGNGYVAPDRFVDQILEESRSRTCVNSRGKRGCWGNDAECFIPERWIKLEEGIEIYDSKAGPIQAFGGGVRGQYNYSLGDFEVC</sequence>
<dbReference type="SUPFAM" id="SSF48264">
    <property type="entry name" value="Cytochrome P450"/>
    <property type="match status" value="1"/>
</dbReference>
<dbReference type="GO" id="GO:0004497">
    <property type="term" value="F:monooxygenase activity"/>
    <property type="evidence" value="ECO:0007669"/>
    <property type="project" value="UniProtKB-KW"/>
</dbReference>
<dbReference type="InterPro" id="IPR036396">
    <property type="entry name" value="Cyt_P450_sf"/>
</dbReference>
<dbReference type="Pfam" id="PF00067">
    <property type="entry name" value="p450"/>
    <property type="match status" value="1"/>
</dbReference>
<evidence type="ECO:0000256" key="2">
    <source>
        <dbReference type="ARBA" id="ARBA00010617"/>
    </source>
</evidence>
<protein>
    <submittedName>
        <fullName evidence="5">Cytochrome P450 monooxygenase-like protein 9</fullName>
    </submittedName>
</protein>